<comment type="caution">
    <text evidence="1">The sequence shown here is derived from an EMBL/GenBank/DDBJ whole genome shotgun (WGS) entry which is preliminary data.</text>
</comment>
<sequence>MTEQPTQQHSFTEHFNQDDMLRRLMQEDFSSNDFIHDKLKNNSIATKNTDVAFDEDIIKLNHWNRSATE</sequence>
<gene>
    <name evidence="1" type="ORF">AKO1_001877</name>
</gene>
<dbReference type="Proteomes" id="UP001431209">
    <property type="component" value="Unassembled WGS sequence"/>
</dbReference>
<dbReference type="EMBL" id="JAOPGA020001206">
    <property type="protein sequence ID" value="KAL0486203.1"/>
    <property type="molecule type" value="Genomic_DNA"/>
</dbReference>
<proteinExistence type="predicted"/>
<protein>
    <submittedName>
        <fullName evidence="1">Uncharacterized protein</fullName>
    </submittedName>
</protein>
<accession>A0AAW2ZB68</accession>
<dbReference type="AlphaFoldDB" id="A0AAW2ZB68"/>
<name>A0AAW2ZB68_9EUKA</name>
<organism evidence="1 2">
    <name type="scientific">Acrasis kona</name>
    <dbReference type="NCBI Taxonomy" id="1008807"/>
    <lineage>
        <taxon>Eukaryota</taxon>
        <taxon>Discoba</taxon>
        <taxon>Heterolobosea</taxon>
        <taxon>Tetramitia</taxon>
        <taxon>Eutetramitia</taxon>
        <taxon>Acrasidae</taxon>
        <taxon>Acrasis</taxon>
    </lineage>
</organism>
<keyword evidence="2" id="KW-1185">Reference proteome</keyword>
<reference evidence="1 2" key="1">
    <citation type="submission" date="2024-03" db="EMBL/GenBank/DDBJ databases">
        <title>The Acrasis kona genome and developmental transcriptomes reveal deep origins of eukaryotic multicellular pathways.</title>
        <authorList>
            <person name="Sheikh S."/>
            <person name="Fu C.-J."/>
            <person name="Brown M.W."/>
            <person name="Baldauf S.L."/>
        </authorList>
    </citation>
    <scope>NUCLEOTIDE SEQUENCE [LARGE SCALE GENOMIC DNA]</scope>
    <source>
        <strain evidence="1 2">ATCC MYA-3509</strain>
    </source>
</reference>
<evidence type="ECO:0000313" key="1">
    <source>
        <dbReference type="EMBL" id="KAL0486203.1"/>
    </source>
</evidence>
<evidence type="ECO:0000313" key="2">
    <source>
        <dbReference type="Proteomes" id="UP001431209"/>
    </source>
</evidence>